<dbReference type="CDD" id="cd06173">
    <property type="entry name" value="MFS_MefA_like"/>
    <property type="match status" value="1"/>
</dbReference>
<dbReference type="EMBL" id="QZEY01000019">
    <property type="protein sequence ID" value="RJL23220.1"/>
    <property type="molecule type" value="Genomic_DNA"/>
</dbReference>
<sequence length="431" mass="42742">MTTDSQAGAGRVRVLLAAHAGRAGAPLRTPAFARYVAAGLLSSAGTAMATGAVAYAVLEAGGGAAGVAVVYLGQMLATLVMLPLGGVWADRLPRVRLIVVVELCIGLLVAGQAGLVAAGHARPGQLALIAAAVSIASALGDPARFGLVAGIVAPEHLPQANALLKTGHYGVLMAGPALGGWLVAAAGPAWGIGANAASFILSALLLSGVTAPARTPAVRRFAADLAQGWRLVTGAPWIWASVAGSGVMVACWHLAYGIVGLTYVQTHLGGPAAWGVVAASLGIGMVAGSLVSLVWTPRRAGYAHCFAIVPMALPGLSMAAGAPLAVIAAAVVAAAAGLAIAAVTWRSLVQQRVPADQQGRVSAWVTLGELVLAPPAYLLVGPAVAALGLRGTLLVCGVGILAAAIAPLAHRDVRALTLLPPAPYGGEEDPG</sequence>
<dbReference type="SUPFAM" id="SSF103473">
    <property type="entry name" value="MFS general substrate transporter"/>
    <property type="match status" value="1"/>
</dbReference>
<evidence type="ECO:0000313" key="8">
    <source>
        <dbReference type="Proteomes" id="UP000265768"/>
    </source>
</evidence>
<proteinExistence type="predicted"/>
<dbReference type="GO" id="GO:0022857">
    <property type="term" value="F:transmembrane transporter activity"/>
    <property type="evidence" value="ECO:0007669"/>
    <property type="project" value="InterPro"/>
</dbReference>
<feature type="transmembrane region" description="Helical" evidence="6">
    <location>
        <begin position="97"/>
        <end position="120"/>
    </location>
</feature>
<dbReference type="OrthoDB" id="4528313at2"/>
<evidence type="ECO:0000256" key="6">
    <source>
        <dbReference type="SAM" id="Phobius"/>
    </source>
</evidence>
<keyword evidence="8" id="KW-1185">Reference proteome</keyword>
<keyword evidence="5 6" id="KW-0472">Membrane</keyword>
<accession>A0A3A4AAZ3</accession>
<dbReference type="Pfam" id="PF07690">
    <property type="entry name" value="MFS_1"/>
    <property type="match status" value="1"/>
</dbReference>
<dbReference type="InterPro" id="IPR036259">
    <property type="entry name" value="MFS_trans_sf"/>
</dbReference>
<protein>
    <submittedName>
        <fullName evidence="7">MFS transporter</fullName>
    </submittedName>
</protein>
<evidence type="ECO:0000256" key="5">
    <source>
        <dbReference type="ARBA" id="ARBA00023136"/>
    </source>
</evidence>
<dbReference type="InterPro" id="IPR011701">
    <property type="entry name" value="MFS"/>
</dbReference>
<name>A0A3A4AAZ3_9ACTN</name>
<evidence type="ECO:0000256" key="2">
    <source>
        <dbReference type="ARBA" id="ARBA00022475"/>
    </source>
</evidence>
<keyword evidence="4 6" id="KW-1133">Transmembrane helix</keyword>
<evidence type="ECO:0000313" key="7">
    <source>
        <dbReference type="EMBL" id="RJL23220.1"/>
    </source>
</evidence>
<keyword evidence="2" id="KW-1003">Cell membrane</keyword>
<dbReference type="RefSeq" id="WP_119930532.1">
    <property type="nucleotide sequence ID" value="NZ_QZEY01000019.1"/>
</dbReference>
<feature type="transmembrane region" description="Helical" evidence="6">
    <location>
        <begin position="237"/>
        <end position="259"/>
    </location>
</feature>
<feature type="transmembrane region" description="Helical" evidence="6">
    <location>
        <begin position="326"/>
        <end position="349"/>
    </location>
</feature>
<organism evidence="7 8">
    <name type="scientific">Bailinhaonella thermotolerans</name>
    <dbReference type="NCBI Taxonomy" id="1070861"/>
    <lineage>
        <taxon>Bacteria</taxon>
        <taxon>Bacillati</taxon>
        <taxon>Actinomycetota</taxon>
        <taxon>Actinomycetes</taxon>
        <taxon>Streptosporangiales</taxon>
        <taxon>Streptosporangiaceae</taxon>
        <taxon>Bailinhaonella</taxon>
    </lineage>
</organism>
<feature type="transmembrane region" description="Helical" evidence="6">
    <location>
        <begin position="386"/>
        <end position="409"/>
    </location>
</feature>
<dbReference type="Gene3D" id="1.20.1250.20">
    <property type="entry name" value="MFS general substrate transporter like domains"/>
    <property type="match status" value="1"/>
</dbReference>
<feature type="transmembrane region" description="Helical" evidence="6">
    <location>
        <begin position="361"/>
        <end position="380"/>
    </location>
</feature>
<evidence type="ECO:0000256" key="3">
    <source>
        <dbReference type="ARBA" id="ARBA00022692"/>
    </source>
</evidence>
<keyword evidence="3 6" id="KW-0812">Transmembrane</keyword>
<dbReference type="AlphaFoldDB" id="A0A3A4AAZ3"/>
<feature type="transmembrane region" description="Helical" evidence="6">
    <location>
        <begin position="126"/>
        <end position="154"/>
    </location>
</feature>
<dbReference type="Proteomes" id="UP000265768">
    <property type="component" value="Unassembled WGS sequence"/>
</dbReference>
<feature type="transmembrane region" description="Helical" evidence="6">
    <location>
        <begin position="35"/>
        <end position="58"/>
    </location>
</feature>
<dbReference type="PANTHER" id="PTHR23513">
    <property type="entry name" value="INTEGRAL MEMBRANE EFFLUX PROTEIN-RELATED"/>
    <property type="match status" value="1"/>
</dbReference>
<reference evidence="7 8" key="1">
    <citation type="submission" date="2018-09" db="EMBL/GenBank/DDBJ databases">
        <title>YIM 75507 draft genome.</title>
        <authorList>
            <person name="Tang S."/>
            <person name="Feng Y."/>
        </authorList>
    </citation>
    <scope>NUCLEOTIDE SEQUENCE [LARGE SCALE GENOMIC DNA]</scope>
    <source>
        <strain evidence="7 8">YIM 75507</strain>
    </source>
</reference>
<dbReference type="GO" id="GO:0005886">
    <property type="term" value="C:plasma membrane"/>
    <property type="evidence" value="ECO:0007669"/>
    <property type="project" value="UniProtKB-SubCell"/>
</dbReference>
<evidence type="ECO:0000256" key="1">
    <source>
        <dbReference type="ARBA" id="ARBA00004651"/>
    </source>
</evidence>
<feature type="transmembrane region" description="Helical" evidence="6">
    <location>
        <begin position="271"/>
        <end position="295"/>
    </location>
</feature>
<feature type="transmembrane region" description="Helical" evidence="6">
    <location>
        <begin position="64"/>
        <end position="85"/>
    </location>
</feature>
<dbReference type="PANTHER" id="PTHR23513:SF11">
    <property type="entry name" value="STAPHYLOFERRIN A TRANSPORTER"/>
    <property type="match status" value="1"/>
</dbReference>
<comment type="caution">
    <text evidence="7">The sequence shown here is derived from an EMBL/GenBank/DDBJ whole genome shotgun (WGS) entry which is preliminary data.</text>
</comment>
<evidence type="ECO:0000256" key="4">
    <source>
        <dbReference type="ARBA" id="ARBA00022989"/>
    </source>
</evidence>
<comment type="subcellular location">
    <subcellularLocation>
        <location evidence="1">Cell membrane</location>
        <topology evidence="1">Multi-pass membrane protein</topology>
    </subcellularLocation>
</comment>
<gene>
    <name evidence="7" type="ORF">D5H75_33145</name>
</gene>
<feature type="transmembrane region" description="Helical" evidence="6">
    <location>
        <begin position="190"/>
        <end position="211"/>
    </location>
</feature>
<feature type="transmembrane region" description="Helical" evidence="6">
    <location>
        <begin position="166"/>
        <end position="184"/>
    </location>
</feature>
<feature type="transmembrane region" description="Helical" evidence="6">
    <location>
        <begin position="302"/>
        <end position="320"/>
    </location>
</feature>